<comment type="caution">
    <text evidence="1">The sequence shown here is derived from an EMBL/GenBank/DDBJ whole genome shotgun (WGS) entry which is preliminary data.</text>
</comment>
<gene>
    <name evidence="2" type="ORF">BYL167_LOCUS61626</name>
    <name evidence="1" type="ORF">CJN711_LOCUS12762</name>
</gene>
<name>A0A814XCX7_9BILA</name>
<protein>
    <submittedName>
        <fullName evidence="1">Uncharacterized protein</fullName>
    </submittedName>
</protein>
<dbReference type="EMBL" id="CAJOBH010232999">
    <property type="protein sequence ID" value="CAF5078679.1"/>
    <property type="molecule type" value="Genomic_DNA"/>
</dbReference>
<organism evidence="1 3">
    <name type="scientific">Rotaria magnacalcarata</name>
    <dbReference type="NCBI Taxonomy" id="392030"/>
    <lineage>
        <taxon>Eukaryota</taxon>
        <taxon>Metazoa</taxon>
        <taxon>Spiralia</taxon>
        <taxon>Gnathifera</taxon>
        <taxon>Rotifera</taxon>
        <taxon>Eurotatoria</taxon>
        <taxon>Bdelloidea</taxon>
        <taxon>Philodinida</taxon>
        <taxon>Philodinidae</taxon>
        <taxon>Rotaria</taxon>
    </lineage>
</organism>
<accession>A0A814XCX7</accession>
<dbReference type="AlphaFoldDB" id="A0A814XCX7"/>
<dbReference type="Proteomes" id="UP000681967">
    <property type="component" value="Unassembled WGS sequence"/>
</dbReference>
<evidence type="ECO:0000313" key="2">
    <source>
        <dbReference type="EMBL" id="CAF5078679.1"/>
    </source>
</evidence>
<sequence>MRAVSSIADESIGEVVIPCRENRRDYGDLSKNE</sequence>
<dbReference type="EMBL" id="CAJNOV010005583">
    <property type="protein sequence ID" value="CAF1216163.1"/>
    <property type="molecule type" value="Genomic_DNA"/>
</dbReference>
<feature type="non-terminal residue" evidence="1">
    <location>
        <position position="33"/>
    </location>
</feature>
<proteinExistence type="predicted"/>
<reference evidence="1" key="1">
    <citation type="submission" date="2021-02" db="EMBL/GenBank/DDBJ databases">
        <authorList>
            <person name="Nowell W R."/>
        </authorList>
    </citation>
    <scope>NUCLEOTIDE SEQUENCE</scope>
</reference>
<dbReference type="Proteomes" id="UP000663855">
    <property type="component" value="Unassembled WGS sequence"/>
</dbReference>
<evidence type="ECO:0000313" key="3">
    <source>
        <dbReference type="Proteomes" id="UP000663855"/>
    </source>
</evidence>
<evidence type="ECO:0000313" key="1">
    <source>
        <dbReference type="EMBL" id="CAF1216163.1"/>
    </source>
</evidence>